<evidence type="ECO:0000313" key="3">
    <source>
        <dbReference type="Proteomes" id="UP000798951"/>
    </source>
</evidence>
<dbReference type="RefSeq" id="WP_067984519.1">
    <property type="nucleotide sequence ID" value="NZ_VMSD01000006.1"/>
</dbReference>
<feature type="signal peptide" evidence="1">
    <location>
        <begin position="1"/>
        <end position="26"/>
    </location>
</feature>
<dbReference type="Proteomes" id="UP000798951">
    <property type="component" value="Unassembled WGS sequence"/>
</dbReference>
<gene>
    <name evidence="2" type="ORF">FNL39_106397</name>
</gene>
<accession>A0ABQ6YJM4</accession>
<organism evidence="2 3">
    <name type="scientific">Nocardia caishijiensis</name>
    <dbReference type="NCBI Taxonomy" id="184756"/>
    <lineage>
        <taxon>Bacteria</taxon>
        <taxon>Bacillati</taxon>
        <taxon>Actinomycetota</taxon>
        <taxon>Actinomycetes</taxon>
        <taxon>Mycobacteriales</taxon>
        <taxon>Nocardiaceae</taxon>
        <taxon>Nocardia</taxon>
    </lineage>
</organism>
<keyword evidence="1" id="KW-0732">Signal</keyword>
<dbReference type="EMBL" id="VMSD01000006">
    <property type="protein sequence ID" value="KAF0846002.1"/>
    <property type="molecule type" value="Genomic_DNA"/>
</dbReference>
<feature type="chain" id="PRO_5047361512" description="Secreted protein" evidence="1">
    <location>
        <begin position="27"/>
        <end position="141"/>
    </location>
</feature>
<evidence type="ECO:0000256" key="1">
    <source>
        <dbReference type="SAM" id="SignalP"/>
    </source>
</evidence>
<comment type="caution">
    <text evidence="2">The sequence shown here is derived from an EMBL/GenBank/DDBJ whole genome shotgun (WGS) entry which is preliminary data.</text>
</comment>
<reference evidence="2 3" key="1">
    <citation type="submission" date="2019-07" db="EMBL/GenBank/DDBJ databases">
        <title>Genomic Encyclopedia of Type Strains, Phase IV (KMG-IV): sequencing the most valuable type-strain genomes for metagenomic binning, comparative biology and taxonomic classification.</title>
        <authorList>
            <person name="Goeker M."/>
        </authorList>
    </citation>
    <scope>NUCLEOTIDE SEQUENCE [LARGE SCALE GENOMIC DNA]</scope>
    <source>
        <strain evidence="2 3">DSM 44831</strain>
    </source>
</reference>
<evidence type="ECO:0000313" key="2">
    <source>
        <dbReference type="EMBL" id="KAF0846002.1"/>
    </source>
</evidence>
<keyword evidence="3" id="KW-1185">Reference proteome</keyword>
<protein>
    <recommendedName>
        <fullName evidence="4">Secreted protein</fullName>
    </recommendedName>
</protein>
<proteinExistence type="predicted"/>
<name>A0ABQ6YJM4_9NOCA</name>
<evidence type="ECO:0008006" key="4">
    <source>
        <dbReference type="Google" id="ProtNLM"/>
    </source>
</evidence>
<sequence length="141" mass="14884">MKQRFTVAALGGAFAALVAVAPPASAQQVVPGVDCHRFSCTNNTDDPYRVDALVLCTEGASVPRSVWVPPRGSADLPAWCPPVTKLGTPKPPRWELQSDGTYGYTYPGPPKPEVVQSFAMTATFLGAQIDHDRPSGLSSGS</sequence>